<dbReference type="GO" id="GO:0140078">
    <property type="term" value="F:class I DNA-(apurinic or apyrimidinic site) endonuclease activity"/>
    <property type="evidence" value="ECO:0007669"/>
    <property type="project" value="UniProtKB-EC"/>
</dbReference>
<comment type="caution">
    <text evidence="10">Lacks conserved residue(s) required for the propagation of feature annotation.</text>
</comment>
<comment type="caution">
    <text evidence="12">The sequence shown here is derived from an EMBL/GenBank/DDBJ whole genome shotgun (WGS) entry which is preliminary data.</text>
</comment>
<organism evidence="12 13">
    <name type="scientific">Candidatus Dojkabacteria bacterium</name>
    <dbReference type="NCBI Taxonomy" id="2099670"/>
    <lineage>
        <taxon>Bacteria</taxon>
        <taxon>Candidatus Dojkabacteria</taxon>
    </lineage>
</organism>
<dbReference type="InterPro" id="IPR005759">
    <property type="entry name" value="Nth"/>
</dbReference>
<dbReference type="HAMAP" id="MF_00942">
    <property type="entry name" value="Nth"/>
    <property type="match status" value="1"/>
</dbReference>
<dbReference type="AlphaFoldDB" id="A0A832RCN8"/>
<dbReference type="Gene3D" id="1.10.340.30">
    <property type="entry name" value="Hypothetical protein, domain 2"/>
    <property type="match status" value="1"/>
</dbReference>
<keyword evidence="3" id="KW-0479">Metal-binding</keyword>
<reference evidence="12 13" key="1">
    <citation type="journal article" date="2020" name="Biotechnol. Biofuels">
        <title>New insights from the biogas microbiome by comprehensive genome-resolved metagenomics of nearly 1600 species originating from multiple anaerobic digesters.</title>
        <authorList>
            <person name="Campanaro S."/>
            <person name="Treu L."/>
            <person name="Rodriguez-R L.M."/>
            <person name="Kovalovszki A."/>
            <person name="Ziels R.M."/>
            <person name="Maus I."/>
            <person name="Zhu X."/>
            <person name="Kougias P.G."/>
            <person name="Basile A."/>
            <person name="Luo G."/>
            <person name="Schluter A."/>
            <person name="Konstantinidis K.T."/>
            <person name="Angelidaki I."/>
        </authorList>
    </citation>
    <scope>NUCLEOTIDE SEQUENCE [LARGE SCALE GENOMIC DNA]</scope>
    <source>
        <strain evidence="12">AS05jafATM_89</strain>
    </source>
</reference>
<dbReference type="CDD" id="cd00056">
    <property type="entry name" value="ENDO3c"/>
    <property type="match status" value="1"/>
</dbReference>
<dbReference type="PANTHER" id="PTHR10359:SF18">
    <property type="entry name" value="ENDONUCLEASE III"/>
    <property type="match status" value="1"/>
</dbReference>
<keyword evidence="10" id="KW-0456">Lyase</keyword>
<name>A0A832RCN8_9BACT</name>
<dbReference type="EMBL" id="DUTP01000005">
    <property type="protein sequence ID" value="HHX99649.1"/>
    <property type="molecule type" value="Genomic_DNA"/>
</dbReference>
<dbReference type="GO" id="GO:0006285">
    <property type="term" value="P:base-excision repair, AP site formation"/>
    <property type="evidence" value="ECO:0007669"/>
    <property type="project" value="TreeGrafter"/>
</dbReference>
<dbReference type="Proteomes" id="UP000576550">
    <property type="component" value="Unassembled WGS sequence"/>
</dbReference>
<evidence type="ECO:0000256" key="8">
    <source>
        <dbReference type="ARBA" id="ARBA00023204"/>
    </source>
</evidence>
<evidence type="ECO:0000256" key="5">
    <source>
        <dbReference type="ARBA" id="ARBA00022801"/>
    </source>
</evidence>
<evidence type="ECO:0000256" key="10">
    <source>
        <dbReference type="HAMAP-Rule" id="MF_00942"/>
    </source>
</evidence>
<dbReference type="Gene3D" id="1.10.1670.10">
    <property type="entry name" value="Helix-hairpin-Helix base-excision DNA repair enzymes (C-terminal)"/>
    <property type="match status" value="1"/>
</dbReference>
<dbReference type="InterPro" id="IPR003265">
    <property type="entry name" value="HhH-GPD_domain"/>
</dbReference>
<accession>A0A832RCN8</accession>
<dbReference type="PIRSF" id="PIRSF001435">
    <property type="entry name" value="Nth"/>
    <property type="match status" value="1"/>
</dbReference>
<dbReference type="GO" id="GO:0051539">
    <property type="term" value="F:4 iron, 4 sulfur cluster binding"/>
    <property type="evidence" value="ECO:0007669"/>
    <property type="project" value="UniProtKB-KW"/>
</dbReference>
<evidence type="ECO:0000256" key="3">
    <source>
        <dbReference type="ARBA" id="ARBA00022723"/>
    </source>
</evidence>
<dbReference type="FunFam" id="1.10.340.30:FF:000001">
    <property type="entry name" value="Endonuclease III"/>
    <property type="match status" value="1"/>
</dbReference>
<dbReference type="PANTHER" id="PTHR10359">
    <property type="entry name" value="A/G-SPECIFIC ADENINE GLYCOSYLASE/ENDONUCLEASE III"/>
    <property type="match status" value="1"/>
</dbReference>
<comment type="catalytic activity">
    <reaction evidence="10">
        <text>2'-deoxyribonucleotide-(2'-deoxyribose 5'-phosphate)-2'-deoxyribonucleotide-DNA = a 3'-end 2'-deoxyribonucleotide-(2,3-dehydro-2,3-deoxyribose 5'-phosphate)-DNA + a 5'-end 5'-phospho-2'-deoxyribonucleoside-DNA + H(+)</text>
        <dbReference type="Rhea" id="RHEA:66592"/>
        <dbReference type="Rhea" id="RHEA-COMP:13180"/>
        <dbReference type="Rhea" id="RHEA-COMP:16897"/>
        <dbReference type="Rhea" id="RHEA-COMP:17067"/>
        <dbReference type="ChEBI" id="CHEBI:15378"/>
        <dbReference type="ChEBI" id="CHEBI:136412"/>
        <dbReference type="ChEBI" id="CHEBI:157695"/>
        <dbReference type="ChEBI" id="CHEBI:167181"/>
        <dbReference type="EC" id="4.2.99.18"/>
    </reaction>
</comment>
<keyword evidence="5 10" id="KW-0378">Hydrolase</keyword>
<dbReference type="GO" id="GO:0019104">
    <property type="term" value="F:DNA N-glycosylase activity"/>
    <property type="evidence" value="ECO:0007669"/>
    <property type="project" value="UniProtKB-UniRule"/>
</dbReference>
<gene>
    <name evidence="10" type="primary">nth</name>
    <name evidence="12" type="ORF">GX533_03200</name>
</gene>
<dbReference type="Pfam" id="PF00730">
    <property type="entry name" value="HhH-GPD"/>
    <property type="match status" value="1"/>
</dbReference>
<keyword evidence="6" id="KW-0408">Iron</keyword>
<dbReference type="InterPro" id="IPR011257">
    <property type="entry name" value="DNA_glycosylase"/>
</dbReference>
<dbReference type="EC" id="4.2.99.18" evidence="10"/>
<keyword evidence="9 10" id="KW-0326">Glycosidase</keyword>
<comment type="function">
    <text evidence="10">DNA repair enzyme that has both DNA N-glycosylase activity and AP-lyase activity. The DNA N-glycosylase activity releases various damaged pyrimidines from DNA by cleaving the N-glycosidic bond, leaving an AP (apurinic/apyrimidinic) site. The AP-lyase activity cleaves the phosphodiester bond 3' to the AP site by a beta-elimination, leaving a 3'-terminal unsaturated sugar and a product with a terminal 5'-phosphate.</text>
</comment>
<protein>
    <recommendedName>
        <fullName evidence="10">Endonuclease III</fullName>
        <ecNumber evidence="10">4.2.99.18</ecNumber>
    </recommendedName>
    <alternativeName>
        <fullName evidence="10">DNA-(apurinic or apyrimidinic site) lyase</fullName>
    </alternativeName>
</protein>
<evidence type="ECO:0000259" key="11">
    <source>
        <dbReference type="SMART" id="SM00478"/>
    </source>
</evidence>
<comment type="similarity">
    <text evidence="1 10">Belongs to the Nth/MutY family.</text>
</comment>
<keyword evidence="10" id="KW-0238">DNA-binding</keyword>
<keyword evidence="8 10" id="KW-0234">DNA repair</keyword>
<dbReference type="GO" id="GO:0046872">
    <property type="term" value="F:metal ion binding"/>
    <property type="evidence" value="ECO:0007669"/>
    <property type="project" value="UniProtKB-KW"/>
</dbReference>
<dbReference type="SMART" id="SM00478">
    <property type="entry name" value="ENDO3c"/>
    <property type="match status" value="1"/>
</dbReference>
<keyword evidence="12" id="KW-0255">Endonuclease</keyword>
<dbReference type="SUPFAM" id="SSF48150">
    <property type="entry name" value="DNA-glycosylase"/>
    <property type="match status" value="1"/>
</dbReference>
<evidence type="ECO:0000313" key="13">
    <source>
        <dbReference type="Proteomes" id="UP000576550"/>
    </source>
</evidence>
<keyword evidence="2" id="KW-0004">4Fe-4S</keyword>
<evidence type="ECO:0000256" key="9">
    <source>
        <dbReference type="ARBA" id="ARBA00023295"/>
    </source>
</evidence>
<feature type="domain" description="HhH-GPD" evidence="11">
    <location>
        <begin position="40"/>
        <end position="188"/>
    </location>
</feature>
<dbReference type="GO" id="GO:0003677">
    <property type="term" value="F:DNA binding"/>
    <property type="evidence" value="ECO:0007669"/>
    <property type="project" value="UniProtKB-UniRule"/>
</dbReference>
<evidence type="ECO:0000313" key="12">
    <source>
        <dbReference type="EMBL" id="HHX99649.1"/>
    </source>
</evidence>
<sequence length="210" mass="24189">MSRRDVAIKLLSEVEKLFPEASTELANWKDDFQFLVAVILSAQTTDMQVNKVTPKLFRKYPSARRLASANIKDLEYTLGGINYFRTKSKNIKKMAKILVEQYEGQPPKSLKKLVELPGVGYKTANVFLNERYRANEGIAVDTHVLRVARAYGLTKNIDPTKVAHDLEKLYPKKDWYKVNSVFVLYGRYILKARKPDMDRVVLREYLVNGN</sequence>
<evidence type="ECO:0000256" key="2">
    <source>
        <dbReference type="ARBA" id="ARBA00022485"/>
    </source>
</evidence>
<evidence type="ECO:0000256" key="7">
    <source>
        <dbReference type="ARBA" id="ARBA00023014"/>
    </source>
</evidence>
<evidence type="ECO:0000256" key="1">
    <source>
        <dbReference type="ARBA" id="ARBA00008343"/>
    </source>
</evidence>
<evidence type="ECO:0000256" key="4">
    <source>
        <dbReference type="ARBA" id="ARBA00022763"/>
    </source>
</evidence>
<proteinExistence type="inferred from homology"/>
<keyword evidence="12" id="KW-0540">Nuclease</keyword>
<keyword evidence="4 10" id="KW-0227">DNA damage</keyword>
<evidence type="ECO:0000256" key="6">
    <source>
        <dbReference type="ARBA" id="ARBA00023004"/>
    </source>
</evidence>
<comment type="cofactor">
    <cofactor evidence="10">
        <name>[4Fe-4S] cluster</name>
        <dbReference type="ChEBI" id="CHEBI:49883"/>
    </cofactor>
    <text evidence="10">Binds 1 [4Fe-4S] cluster.</text>
</comment>
<keyword evidence="7" id="KW-0411">Iron-sulfur</keyword>
<dbReference type="InterPro" id="IPR023170">
    <property type="entry name" value="HhH_base_excis_C"/>
</dbReference>